<keyword evidence="1" id="KW-1133">Transmembrane helix</keyword>
<dbReference type="Proteomes" id="UP000265431">
    <property type="component" value="Unassembled WGS sequence"/>
</dbReference>
<proteinExistence type="predicted"/>
<name>A0A399QSQ4_9PROT</name>
<dbReference type="OrthoDB" id="9809788at2"/>
<protein>
    <submittedName>
        <fullName evidence="3">Extensin</fullName>
    </submittedName>
</protein>
<reference evidence="3 4" key="1">
    <citation type="submission" date="2018-08" db="EMBL/GenBank/DDBJ databases">
        <title>Henriciella mobilis sp. nov., isolated from seawater.</title>
        <authorList>
            <person name="Cheng H."/>
            <person name="Wu Y.-H."/>
            <person name="Xu X.-W."/>
            <person name="Guo L.-L."/>
        </authorList>
    </citation>
    <scope>NUCLEOTIDE SEQUENCE [LARGE SCALE GENOMIC DNA]</scope>
    <source>
        <strain evidence="3 4">CCUG66934</strain>
    </source>
</reference>
<dbReference type="RefSeq" id="WP_119380916.1">
    <property type="nucleotide sequence ID" value="NZ_QWGB01000014.1"/>
</dbReference>
<gene>
    <name evidence="3" type="ORF">D1224_15960</name>
</gene>
<keyword evidence="1" id="KW-0812">Transmembrane</keyword>
<dbReference type="InterPro" id="IPR009683">
    <property type="entry name" value="Extensin-like_C"/>
</dbReference>
<keyword evidence="1" id="KW-0472">Membrane</keyword>
<dbReference type="AlphaFoldDB" id="A0A399QSQ4"/>
<comment type="caution">
    <text evidence="3">The sequence shown here is derived from an EMBL/GenBank/DDBJ whole genome shotgun (WGS) entry which is preliminary data.</text>
</comment>
<dbReference type="EMBL" id="QWGB01000014">
    <property type="protein sequence ID" value="RIJ20599.1"/>
    <property type="molecule type" value="Genomic_DNA"/>
</dbReference>
<dbReference type="Pfam" id="PF06904">
    <property type="entry name" value="Extensin-like_C"/>
    <property type="match status" value="1"/>
</dbReference>
<evidence type="ECO:0000313" key="4">
    <source>
        <dbReference type="Proteomes" id="UP000265431"/>
    </source>
</evidence>
<evidence type="ECO:0000259" key="2">
    <source>
        <dbReference type="Pfam" id="PF06904"/>
    </source>
</evidence>
<keyword evidence="4" id="KW-1185">Reference proteome</keyword>
<sequence length="232" mass="25453">MISTLERGIKQVGVVAALLLAAIAFNAFVPVQHNPLRPLSLTDPIGFATPIKLARLKGDFDQCYALLDRADVGYTALPEGSGTERCPLERPLTLDQSAYPYSVAPLKMTCAQTASLFVWEREIVAPAAEEILGEEVDRILSYGSFSCRNIAGSSNLSEHGRANAIDIRGFRLTDGRVIDVRQHWREDSEFGTFLEEVHGGACQLFSVVLGPDYNAAHADHFHFDMGRSSICR</sequence>
<evidence type="ECO:0000313" key="3">
    <source>
        <dbReference type="EMBL" id="RIJ20599.1"/>
    </source>
</evidence>
<evidence type="ECO:0000256" key="1">
    <source>
        <dbReference type="SAM" id="Phobius"/>
    </source>
</evidence>
<organism evidence="3 4">
    <name type="scientific">Henriciella barbarensis</name>
    <dbReference type="NCBI Taxonomy" id="86342"/>
    <lineage>
        <taxon>Bacteria</taxon>
        <taxon>Pseudomonadati</taxon>
        <taxon>Pseudomonadota</taxon>
        <taxon>Alphaproteobacteria</taxon>
        <taxon>Hyphomonadales</taxon>
        <taxon>Hyphomonadaceae</taxon>
        <taxon>Henriciella</taxon>
    </lineage>
</organism>
<accession>A0A399QSQ4</accession>
<feature type="domain" description="Extensin-like C-terminal" evidence="2">
    <location>
        <begin position="62"/>
        <end position="232"/>
    </location>
</feature>
<feature type="transmembrane region" description="Helical" evidence="1">
    <location>
        <begin position="12"/>
        <end position="31"/>
    </location>
</feature>